<evidence type="ECO:0000256" key="2">
    <source>
        <dbReference type="ARBA" id="ARBA00022692"/>
    </source>
</evidence>
<feature type="transmembrane region" description="Helical" evidence="5">
    <location>
        <begin position="370"/>
        <end position="389"/>
    </location>
</feature>
<sequence>MICIAFTLPLHTQLNSILIISFCLSLFFQKKLKKRFTNLLDNQFFYLFISLYLIQLIGLVYTTNFHDALYKLETKLSLLILPIALGVLPKLNNKQIHIIVASFALSCLLTTLYYFIITTQTFWLGQAPSFPESSAFLKSISPIGTVYVGMYNIFAIFSILYILLKDWKHIPVFIKLLSITGILTLYAFVILIGARTALYISFLFVVIYLAYNFYLSKNYDLTTVLLALVSLTLTGYFAYKNDINNKVTSVFDAKPEYNTLDLRMVQWGCAAKILLESNHSLFFGVGTGDVQKHIGDCYVNQNYGSLKDSFNAHNEYIEEALRHGLIGLFVFLSALLIPFYLSIYERRSYLYFLFLLIFIIWSFTESTLSTQKGTVFYAFFNSLLFFHFVNKHKTK</sequence>
<feature type="domain" description="O-antigen ligase-related" evidence="6">
    <location>
        <begin position="183"/>
        <end position="332"/>
    </location>
</feature>
<protein>
    <submittedName>
        <fullName evidence="7">Membrane protein, putative</fullName>
    </submittedName>
</protein>
<reference evidence="7 8" key="1">
    <citation type="submission" date="2007-01" db="EMBL/GenBank/DDBJ databases">
        <authorList>
            <person name="Haygood M."/>
            <person name="Podell S."/>
            <person name="Anderson C."/>
            <person name="Hopkinson B."/>
            <person name="Roe K."/>
            <person name="Barbeau K."/>
            <person name="Gaasterland T."/>
            <person name="Ferriera S."/>
            <person name="Johnson J."/>
            <person name="Kravitz S."/>
            <person name="Beeson K."/>
            <person name="Sutton G."/>
            <person name="Rogers Y.-H."/>
            <person name="Friedman R."/>
            <person name="Frazier M."/>
            <person name="Venter J.C."/>
        </authorList>
    </citation>
    <scope>NUCLEOTIDE SEQUENCE [LARGE SCALE GENOMIC DNA]</scope>
    <source>
        <strain evidence="7 8">ATCC 23134</strain>
    </source>
</reference>
<feature type="transmembrane region" description="Helical" evidence="5">
    <location>
        <begin position="98"/>
        <end position="123"/>
    </location>
</feature>
<dbReference type="Proteomes" id="UP000004095">
    <property type="component" value="Unassembled WGS sequence"/>
</dbReference>
<dbReference type="Pfam" id="PF04932">
    <property type="entry name" value="Wzy_C"/>
    <property type="match status" value="1"/>
</dbReference>
<dbReference type="PANTHER" id="PTHR37422">
    <property type="entry name" value="TEICHURONIC ACID BIOSYNTHESIS PROTEIN TUAE"/>
    <property type="match status" value="1"/>
</dbReference>
<evidence type="ECO:0000256" key="1">
    <source>
        <dbReference type="ARBA" id="ARBA00004141"/>
    </source>
</evidence>
<organism evidence="7 8">
    <name type="scientific">Microscilla marina ATCC 23134</name>
    <dbReference type="NCBI Taxonomy" id="313606"/>
    <lineage>
        <taxon>Bacteria</taxon>
        <taxon>Pseudomonadati</taxon>
        <taxon>Bacteroidota</taxon>
        <taxon>Cytophagia</taxon>
        <taxon>Cytophagales</taxon>
        <taxon>Microscillaceae</taxon>
        <taxon>Microscilla</taxon>
    </lineage>
</organism>
<dbReference type="eggNOG" id="COG3307">
    <property type="taxonomic scope" value="Bacteria"/>
</dbReference>
<dbReference type="InterPro" id="IPR051533">
    <property type="entry name" value="WaaL-like"/>
</dbReference>
<feature type="transmembrane region" description="Helical" evidence="5">
    <location>
        <begin position="44"/>
        <end position="62"/>
    </location>
</feature>
<keyword evidence="4 5" id="KW-0472">Membrane</keyword>
<proteinExistence type="predicted"/>
<feature type="transmembrane region" description="Helical" evidence="5">
    <location>
        <begin position="143"/>
        <end position="163"/>
    </location>
</feature>
<evidence type="ECO:0000256" key="4">
    <source>
        <dbReference type="ARBA" id="ARBA00023136"/>
    </source>
</evidence>
<evidence type="ECO:0000256" key="5">
    <source>
        <dbReference type="SAM" id="Phobius"/>
    </source>
</evidence>
<feature type="transmembrane region" description="Helical" evidence="5">
    <location>
        <begin position="320"/>
        <end position="341"/>
    </location>
</feature>
<evidence type="ECO:0000313" key="7">
    <source>
        <dbReference type="EMBL" id="EAY29749.1"/>
    </source>
</evidence>
<dbReference type="AlphaFoldDB" id="A1ZI80"/>
<dbReference type="PANTHER" id="PTHR37422:SF17">
    <property type="entry name" value="O-ANTIGEN LIGASE"/>
    <property type="match status" value="1"/>
</dbReference>
<dbReference type="InterPro" id="IPR007016">
    <property type="entry name" value="O-antigen_ligase-rel_domated"/>
</dbReference>
<accession>A1ZI80</accession>
<keyword evidence="2 5" id="KW-0812">Transmembrane</keyword>
<evidence type="ECO:0000256" key="3">
    <source>
        <dbReference type="ARBA" id="ARBA00022989"/>
    </source>
</evidence>
<name>A1ZI80_MICM2</name>
<keyword evidence="8" id="KW-1185">Reference proteome</keyword>
<evidence type="ECO:0000313" key="8">
    <source>
        <dbReference type="Proteomes" id="UP000004095"/>
    </source>
</evidence>
<keyword evidence="3 5" id="KW-1133">Transmembrane helix</keyword>
<feature type="transmembrane region" description="Helical" evidence="5">
    <location>
        <begin position="348"/>
        <end position="364"/>
    </location>
</feature>
<feature type="transmembrane region" description="Helical" evidence="5">
    <location>
        <begin position="197"/>
        <end position="214"/>
    </location>
</feature>
<dbReference type="GO" id="GO:0016020">
    <property type="term" value="C:membrane"/>
    <property type="evidence" value="ECO:0007669"/>
    <property type="project" value="UniProtKB-SubCell"/>
</dbReference>
<dbReference type="EMBL" id="AAWS01000009">
    <property type="protein sequence ID" value="EAY29749.1"/>
    <property type="molecule type" value="Genomic_DNA"/>
</dbReference>
<evidence type="ECO:0000259" key="6">
    <source>
        <dbReference type="Pfam" id="PF04932"/>
    </source>
</evidence>
<gene>
    <name evidence="7" type="ORF">M23134_05621</name>
</gene>
<comment type="caution">
    <text evidence="7">The sequence shown here is derived from an EMBL/GenBank/DDBJ whole genome shotgun (WGS) entry which is preliminary data.</text>
</comment>
<comment type="subcellular location">
    <subcellularLocation>
        <location evidence="1">Membrane</location>
        <topology evidence="1">Multi-pass membrane protein</topology>
    </subcellularLocation>
</comment>
<dbReference type="TCDB" id="9.B.67.6.2">
    <property type="family name" value="the o-antigen polymerase (oap) family"/>
</dbReference>
<feature type="transmembrane region" description="Helical" evidence="5">
    <location>
        <begin position="221"/>
        <end position="239"/>
    </location>
</feature>
<feature type="transmembrane region" description="Helical" evidence="5">
    <location>
        <begin position="14"/>
        <end position="32"/>
    </location>
</feature>
<feature type="transmembrane region" description="Helical" evidence="5">
    <location>
        <begin position="172"/>
        <end position="191"/>
    </location>
</feature>